<keyword evidence="7" id="KW-0805">Transcription regulation</keyword>
<keyword evidence="5" id="KW-0597">Phosphoprotein</keyword>
<keyword evidence="12" id="KW-0863">Zinc-finger</keyword>
<dbReference type="InterPro" id="IPR018866">
    <property type="entry name" value="Znf-4CXXC_R1"/>
</dbReference>
<evidence type="ECO:0000256" key="9">
    <source>
        <dbReference type="ARBA" id="ARBA00023242"/>
    </source>
</evidence>
<dbReference type="Proteomes" id="UP001604336">
    <property type="component" value="Unassembled WGS sequence"/>
</dbReference>
<comment type="subcellular location">
    <subcellularLocation>
        <location evidence="2">Cytoplasm</location>
    </subcellularLocation>
    <subcellularLocation>
        <location evidence="1">Nucleus</location>
    </subcellularLocation>
</comment>
<protein>
    <submittedName>
        <fullName evidence="12">Zinc-finger domain of monoamine-oxidase A repressor R1</fullName>
    </submittedName>
</protein>
<evidence type="ECO:0000256" key="6">
    <source>
        <dbReference type="ARBA" id="ARBA00022843"/>
    </source>
</evidence>
<dbReference type="GO" id="GO:0005634">
    <property type="term" value="C:nucleus"/>
    <property type="evidence" value="ECO:0007669"/>
    <property type="project" value="UniProtKB-SubCell"/>
</dbReference>
<dbReference type="PANTHER" id="PTHR31169">
    <property type="entry name" value="OS05G0300700 PROTEIN"/>
    <property type="match status" value="1"/>
</dbReference>
<keyword evidence="4" id="KW-1017">Isopeptide bond</keyword>
<keyword evidence="13" id="KW-1185">Reference proteome</keyword>
<accession>A0ABD1SBZ3</accession>
<feature type="compositionally biased region" description="Acidic residues" evidence="10">
    <location>
        <begin position="313"/>
        <end position="324"/>
    </location>
</feature>
<evidence type="ECO:0000256" key="1">
    <source>
        <dbReference type="ARBA" id="ARBA00004123"/>
    </source>
</evidence>
<keyword evidence="12" id="KW-0862">Zinc</keyword>
<dbReference type="GO" id="GO:0008270">
    <property type="term" value="F:zinc ion binding"/>
    <property type="evidence" value="ECO:0007669"/>
    <property type="project" value="UniProtKB-KW"/>
</dbReference>
<feature type="region of interest" description="Disordered" evidence="10">
    <location>
        <begin position="1"/>
        <end position="88"/>
    </location>
</feature>
<evidence type="ECO:0000256" key="4">
    <source>
        <dbReference type="ARBA" id="ARBA00022499"/>
    </source>
</evidence>
<dbReference type="EMBL" id="JBFOLK010000007">
    <property type="protein sequence ID" value="KAL2497986.1"/>
    <property type="molecule type" value="Genomic_DNA"/>
</dbReference>
<evidence type="ECO:0000313" key="13">
    <source>
        <dbReference type="Proteomes" id="UP001604336"/>
    </source>
</evidence>
<name>A0ABD1SBZ3_9LAMI</name>
<evidence type="ECO:0000256" key="5">
    <source>
        <dbReference type="ARBA" id="ARBA00022553"/>
    </source>
</evidence>
<feature type="region of interest" description="Disordered" evidence="10">
    <location>
        <begin position="259"/>
        <end position="324"/>
    </location>
</feature>
<feature type="compositionally biased region" description="Basic and acidic residues" evidence="10">
    <location>
        <begin position="77"/>
        <end position="88"/>
    </location>
</feature>
<dbReference type="AlphaFoldDB" id="A0ABD1SBZ3"/>
<evidence type="ECO:0000313" key="12">
    <source>
        <dbReference type="EMBL" id="KAL2497986.1"/>
    </source>
</evidence>
<evidence type="ECO:0000256" key="2">
    <source>
        <dbReference type="ARBA" id="ARBA00004496"/>
    </source>
</evidence>
<proteinExistence type="predicted"/>
<keyword evidence="6" id="KW-0832">Ubl conjugation</keyword>
<organism evidence="12 13">
    <name type="scientific">Abeliophyllum distichum</name>
    <dbReference type="NCBI Taxonomy" id="126358"/>
    <lineage>
        <taxon>Eukaryota</taxon>
        <taxon>Viridiplantae</taxon>
        <taxon>Streptophyta</taxon>
        <taxon>Embryophyta</taxon>
        <taxon>Tracheophyta</taxon>
        <taxon>Spermatophyta</taxon>
        <taxon>Magnoliopsida</taxon>
        <taxon>eudicotyledons</taxon>
        <taxon>Gunneridae</taxon>
        <taxon>Pentapetalae</taxon>
        <taxon>asterids</taxon>
        <taxon>lamiids</taxon>
        <taxon>Lamiales</taxon>
        <taxon>Oleaceae</taxon>
        <taxon>Forsythieae</taxon>
        <taxon>Abeliophyllum</taxon>
    </lineage>
</organism>
<keyword evidence="9" id="KW-0539">Nucleus</keyword>
<feature type="domain" description="Zinc-finger" evidence="11">
    <location>
        <begin position="154"/>
        <end position="250"/>
    </location>
</feature>
<keyword evidence="8" id="KW-0804">Transcription</keyword>
<feature type="compositionally biased region" description="Basic and acidic residues" evidence="10">
    <location>
        <begin position="8"/>
        <end position="47"/>
    </location>
</feature>
<evidence type="ECO:0000256" key="3">
    <source>
        <dbReference type="ARBA" id="ARBA00022490"/>
    </source>
</evidence>
<dbReference type="InterPro" id="IPR040221">
    <property type="entry name" value="CDCA7/CDA7L"/>
</dbReference>
<dbReference type="GO" id="GO:0005737">
    <property type="term" value="C:cytoplasm"/>
    <property type="evidence" value="ECO:0007669"/>
    <property type="project" value="UniProtKB-SubCell"/>
</dbReference>
<comment type="caution">
    <text evidence="12">The sequence shown here is derived from an EMBL/GenBank/DDBJ whole genome shotgun (WGS) entry which is preliminary data.</text>
</comment>
<keyword evidence="12" id="KW-0479">Metal-binding</keyword>
<evidence type="ECO:0000256" key="8">
    <source>
        <dbReference type="ARBA" id="ARBA00023163"/>
    </source>
</evidence>
<sequence>MVNTRGSRKTESSEEPKEENENGDGKGMVEYEESRAQRIKENMDRMKSLGILNLSKKLKPESKRQIAKTPSHKKKPARDDPPRRSTRLKEMPLVSYFEKSTAKKEISVKTVEIHIEEDENPETYTEEQEKLLGDCKAPWTLYVDGYDEEGQRIYDPFEGKSCHQCRQKTRGHRTECIKCKMGTGQFCGDCLYTRYGENVTEVNQNPNWICPVCRGICNCSRCRRAKGWAATGNIYRKVERLGFRSVAHYLIQTFRKKANPEEPAGENPVSASGSFSIEDKNAGVDDKEDGTENNGRERDSDEDYSGDEHSDKEDEDEDDDEYDS</sequence>
<evidence type="ECO:0000259" key="11">
    <source>
        <dbReference type="Pfam" id="PF10497"/>
    </source>
</evidence>
<gene>
    <name evidence="12" type="ORF">Adt_23536</name>
</gene>
<evidence type="ECO:0000256" key="7">
    <source>
        <dbReference type="ARBA" id="ARBA00023015"/>
    </source>
</evidence>
<dbReference type="PANTHER" id="PTHR31169:SF33">
    <property type="entry name" value="CELL DIVISION CYCLE-ASSOCIATED 7-LIKE PROTEIN"/>
    <property type="match status" value="1"/>
</dbReference>
<dbReference type="Pfam" id="PF10497">
    <property type="entry name" value="zf-4CXXC_R1"/>
    <property type="match status" value="1"/>
</dbReference>
<evidence type="ECO:0000256" key="10">
    <source>
        <dbReference type="SAM" id="MobiDB-lite"/>
    </source>
</evidence>
<keyword evidence="3" id="KW-0963">Cytoplasm</keyword>
<reference evidence="13" key="1">
    <citation type="submission" date="2024-07" db="EMBL/GenBank/DDBJ databases">
        <title>Two chromosome-level genome assemblies of Korean endemic species Abeliophyllum distichum and Forsythia ovata (Oleaceae).</title>
        <authorList>
            <person name="Jang H."/>
        </authorList>
    </citation>
    <scope>NUCLEOTIDE SEQUENCE [LARGE SCALE GENOMIC DNA]</scope>
</reference>